<protein>
    <submittedName>
        <fullName evidence="2">Uncharacterized protein</fullName>
    </submittedName>
</protein>
<accession>A0A0D2KK51</accession>
<feature type="region of interest" description="Disordered" evidence="1">
    <location>
        <begin position="135"/>
        <end position="165"/>
    </location>
</feature>
<reference evidence="2 3" key="1">
    <citation type="submission" date="2015-01" db="EMBL/GenBank/DDBJ databases">
        <title>The Genome Sequence of Fonsecaea multimorphosa CBS 102226.</title>
        <authorList>
            <consortium name="The Broad Institute Genomics Platform"/>
            <person name="Cuomo C."/>
            <person name="de Hoog S."/>
            <person name="Gorbushina A."/>
            <person name="Stielow B."/>
            <person name="Teixiera M."/>
            <person name="Abouelleil A."/>
            <person name="Chapman S.B."/>
            <person name="Priest M."/>
            <person name="Young S.K."/>
            <person name="Wortman J."/>
            <person name="Nusbaum C."/>
            <person name="Birren B."/>
        </authorList>
    </citation>
    <scope>NUCLEOTIDE SEQUENCE [LARGE SCALE GENOMIC DNA]</scope>
    <source>
        <strain evidence="2 3">CBS 102226</strain>
    </source>
</reference>
<dbReference type="AlphaFoldDB" id="A0A0D2KK51"/>
<dbReference type="VEuPathDB" id="FungiDB:Z520_07082"/>
<name>A0A0D2KK51_9EURO</name>
<dbReference type="Proteomes" id="UP000053411">
    <property type="component" value="Unassembled WGS sequence"/>
</dbReference>
<dbReference type="GeneID" id="27712828"/>
<organism evidence="2 3">
    <name type="scientific">Fonsecaea multimorphosa CBS 102226</name>
    <dbReference type="NCBI Taxonomy" id="1442371"/>
    <lineage>
        <taxon>Eukaryota</taxon>
        <taxon>Fungi</taxon>
        <taxon>Dikarya</taxon>
        <taxon>Ascomycota</taxon>
        <taxon>Pezizomycotina</taxon>
        <taxon>Eurotiomycetes</taxon>
        <taxon>Chaetothyriomycetidae</taxon>
        <taxon>Chaetothyriales</taxon>
        <taxon>Herpotrichiellaceae</taxon>
        <taxon>Fonsecaea</taxon>
    </lineage>
</organism>
<evidence type="ECO:0000256" key="1">
    <source>
        <dbReference type="SAM" id="MobiDB-lite"/>
    </source>
</evidence>
<evidence type="ECO:0000313" key="3">
    <source>
        <dbReference type="Proteomes" id="UP000053411"/>
    </source>
</evidence>
<dbReference type="RefSeq" id="XP_016631091.1">
    <property type="nucleotide sequence ID" value="XM_016777581.1"/>
</dbReference>
<sequence>MTSSNNNVFSQVRSKLRQSRSSMMLTGSTHTQLEQTNWENVPVAFRPVERAEVRYVHGYYLDRPLPGPPPRPRTTSPPALEPRAVLDISHLRSPTPRTHRSRSAEMAQREWTGFDGHESSFQNKRASVNIAIALPPDHLDPPPPYSRYPSPPSTHSDPWLGPQPPRVHEQPFIKPYNPIDYVRQPSQVTRRPPEEVPIIAAPQPPTPVSPLNALDLQYLAMRHPPAADGNVTIDGLLDHPMLQQR</sequence>
<proteinExistence type="predicted"/>
<feature type="compositionally biased region" description="Pro residues" evidence="1">
    <location>
        <begin position="141"/>
        <end position="152"/>
    </location>
</feature>
<feature type="region of interest" description="Disordered" evidence="1">
    <location>
        <begin position="1"/>
        <end position="21"/>
    </location>
</feature>
<dbReference type="OrthoDB" id="4155399at2759"/>
<evidence type="ECO:0000313" key="2">
    <source>
        <dbReference type="EMBL" id="KIX96968.1"/>
    </source>
</evidence>
<dbReference type="EMBL" id="KN848075">
    <property type="protein sequence ID" value="KIX96968.1"/>
    <property type="molecule type" value="Genomic_DNA"/>
</dbReference>
<gene>
    <name evidence="2" type="ORF">Z520_07082</name>
</gene>
<keyword evidence="3" id="KW-1185">Reference proteome</keyword>